<accession>A0A0W7TMN7</accession>
<keyword evidence="3" id="KW-1133">Transmembrane helix</keyword>
<evidence type="ECO:0000256" key="2">
    <source>
        <dbReference type="SAM" id="MobiDB-lite"/>
    </source>
</evidence>
<dbReference type="PROSITE" id="PS50022">
    <property type="entry name" value="FA58C_3"/>
    <property type="match status" value="1"/>
</dbReference>
<feature type="chain" id="PRO_5006934405" description="F5/8 type C domain-containing protein" evidence="4">
    <location>
        <begin position="30"/>
        <end position="1185"/>
    </location>
</feature>
<dbReference type="InterPro" id="IPR032329">
    <property type="entry name" value="DUF4855"/>
</dbReference>
<gene>
    <name evidence="6" type="ORF">ASJ35_15480</name>
</gene>
<name>A0A0W7TMN7_9FIRM</name>
<feature type="transmembrane region" description="Helical" evidence="3">
    <location>
        <begin position="1153"/>
        <end position="1176"/>
    </location>
</feature>
<feature type="domain" description="F5/8 type C" evidence="5">
    <location>
        <begin position="546"/>
        <end position="716"/>
    </location>
</feature>
<dbReference type="SUPFAM" id="SSF49785">
    <property type="entry name" value="Galactose-binding domain-like"/>
    <property type="match status" value="3"/>
</dbReference>
<comment type="caution">
    <text evidence="6">The sequence shown here is derived from an EMBL/GenBank/DDBJ whole genome shotgun (WGS) entry which is preliminary data.</text>
</comment>
<evidence type="ECO:0000256" key="4">
    <source>
        <dbReference type="SAM" id="SignalP"/>
    </source>
</evidence>
<dbReference type="Proteomes" id="UP000053433">
    <property type="component" value="Unassembled WGS sequence"/>
</dbReference>
<keyword evidence="1" id="KW-0326">Glycosidase</keyword>
<evidence type="ECO:0000256" key="3">
    <source>
        <dbReference type="SAM" id="Phobius"/>
    </source>
</evidence>
<dbReference type="Pfam" id="PF16147">
    <property type="entry name" value="DUF4855"/>
    <property type="match status" value="1"/>
</dbReference>
<evidence type="ECO:0000256" key="1">
    <source>
        <dbReference type="ARBA" id="ARBA00023295"/>
    </source>
</evidence>
<keyword evidence="4" id="KW-0732">Signal</keyword>
<protein>
    <recommendedName>
        <fullName evidence="5">F5/8 type C domain-containing protein</fullName>
    </recommendedName>
</protein>
<dbReference type="GO" id="GO:0016798">
    <property type="term" value="F:hydrolase activity, acting on glycosyl bonds"/>
    <property type="evidence" value="ECO:0007669"/>
    <property type="project" value="UniProtKB-KW"/>
</dbReference>
<feature type="region of interest" description="Disordered" evidence="2">
    <location>
        <begin position="1083"/>
        <end position="1143"/>
    </location>
</feature>
<evidence type="ECO:0000259" key="5">
    <source>
        <dbReference type="PROSITE" id="PS50022"/>
    </source>
</evidence>
<proteinExistence type="predicted"/>
<sequence length="1185" mass="127829">MKQHHPLLRRMLCAALALAVACMGTPALAKSIPALDPEMTVNSSHAIYYGSEASLADGVYGAQENVDGGGWVYVQTAADGTDNHVVFTVDLHETRTVYASGIGTIVNGWAEKMENLTLSASENGTDYTPLATFDNAELAAEWGHRHEWACPEGAPVTARYLRYEFDIATSQITDGAVHYVCVDEIDVRTEADTPEPPPVVDPDPGDCVNLAAGRPYTSAWAASGSYADDGGQLTDGVYSRALSCKAPEWVGYYNEVQDGFEFIVDLGESKRFEQVKMNFLREEGSGIPTPYSVRIELSDDSASWHTLAQTDVAPIIEGSGIKRFVYTVPQEKCPEAQARYVKLHINFQIWLFIDEIEIFDRETPDQGTDVPPDDLPSVDLADGLALECPRELLYGAPATILTDSVTAGPAWNDSDWLSFNGTNPAAPDANRTAMVYDLGGKKSVSEIRLRALYDTANGVFLPRGLKLEVSDNKAKWVTLKSFGPAPFSVTDPGVGEYVWNGATDAFISTTENADMVYFQYLRISFDCSGVWTAFDELTVMGKNGKCTTAGTLVGTPDGPQNLALDKPYTVSHAAPDAYGDTDGKELTDASFGSTDMYDAAWQGHSGEWPLRTAVVDLGQICAVEQVSMNFLQKSGSGICLPSRFSVYVSSDGLTWAALYDEKTSAAADGVHTLQWLGGAGQPGSKTDAARVAARYVRVDAELNGWLFFDELEVLGQTQAGDAVTLSQDADFEGAFLLSGPQTGGIRDMVLMYNGPYKDYGGNPGYGNWSKADCKPYAAYVDESGRAQDVMFDSALFLAQSSPETGHLFIESSDYGATPSNLADWQNYISKTIDRGGDMDALDAAVAETAAELGRPGLKMKVTVMVPFPDALCTDFGMLDGAALNLSGETDAQKALNWYLAEALRRFEAADYKNLEFAGFYWMHETNYRSSLIRYASEKAQTLGYPMLWIPFYNASGWNRGGDMGLSAVALQPNHFFPSGGPSQDRIRDAAALAKMYGLGMELEMDDRVFNDLDKYNKYLDYLNGGVKYGFIGPDSRVYRNWYNGIKTLLEASTGVNPYTGKADPVARALYDFTYQAIRGTYSPQPYRTSLEPDVSSDDSSGGPASSSASSGISSSGAPSSGCSSAPGAAPDSGTSSSGGNGPSAVNVPQTGDYAPLFLLSLAAILCAGMLILLLHLKRRAPNEKK</sequence>
<dbReference type="Gene3D" id="2.60.120.260">
    <property type="entry name" value="Galactose-binding domain-like"/>
    <property type="match status" value="4"/>
</dbReference>
<feature type="signal peptide" evidence="4">
    <location>
        <begin position="1"/>
        <end position="29"/>
    </location>
</feature>
<dbReference type="RefSeq" id="WP_058723732.1">
    <property type="nucleotide sequence ID" value="NZ_LMUA01000029.1"/>
</dbReference>
<dbReference type="InterPro" id="IPR008979">
    <property type="entry name" value="Galactose-bd-like_sf"/>
</dbReference>
<evidence type="ECO:0000313" key="7">
    <source>
        <dbReference type="Proteomes" id="UP000053433"/>
    </source>
</evidence>
<evidence type="ECO:0000313" key="6">
    <source>
        <dbReference type="EMBL" id="KUE75113.1"/>
    </source>
</evidence>
<keyword evidence="3" id="KW-0472">Membrane</keyword>
<keyword evidence="1" id="KW-0378">Hydrolase</keyword>
<dbReference type="AlphaFoldDB" id="A0A0W7TMN7"/>
<feature type="compositionally biased region" description="Low complexity" evidence="2">
    <location>
        <begin position="1097"/>
        <end position="1135"/>
    </location>
</feature>
<reference evidence="6 7" key="1">
    <citation type="submission" date="2015-10" db="EMBL/GenBank/DDBJ databases">
        <title>A novel member of the family Ruminococcaceae isolated from human faeces.</title>
        <authorList>
            <person name="Shkoporov A.N."/>
            <person name="Chaplin A.V."/>
            <person name="Motuzova O.V."/>
            <person name="Kafarskaia L.I."/>
            <person name="Efimov B.A."/>
        </authorList>
    </citation>
    <scope>NUCLEOTIDE SEQUENCE [LARGE SCALE GENOMIC DNA]</scope>
    <source>
        <strain evidence="6 7">668</strain>
    </source>
</reference>
<dbReference type="PROSITE" id="PS51257">
    <property type="entry name" value="PROKAR_LIPOPROTEIN"/>
    <property type="match status" value="1"/>
</dbReference>
<organism evidence="6 7">
    <name type="scientific">Ruthenibacterium lactatiformans</name>
    <dbReference type="NCBI Taxonomy" id="1550024"/>
    <lineage>
        <taxon>Bacteria</taxon>
        <taxon>Bacillati</taxon>
        <taxon>Bacillota</taxon>
        <taxon>Clostridia</taxon>
        <taxon>Eubacteriales</taxon>
        <taxon>Oscillospiraceae</taxon>
        <taxon>Ruthenibacterium</taxon>
    </lineage>
</organism>
<keyword evidence="3" id="KW-0812">Transmembrane</keyword>
<dbReference type="EMBL" id="LMUA01000029">
    <property type="protein sequence ID" value="KUE75113.1"/>
    <property type="molecule type" value="Genomic_DNA"/>
</dbReference>
<dbReference type="InterPro" id="IPR000421">
    <property type="entry name" value="FA58C"/>
</dbReference>